<evidence type="ECO:0000313" key="2">
    <source>
        <dbReference type="Proteomes" id="UP001479436"/>
    </source>
</evidence>
<dbReference type="Proteomes" id="UP001479436">
    <property type="component" value="Unassembled WGS sequence"/>
</dbReference>
<accession>A0ABR2VUS2</accession>
<keyword evidence="2" id="KW-1185">Reference proteome</keyword>
<evidence type="ECO:0000313" key="1">
    <source>
        <dbReference type="EMBL" id="KAK9702172.1"/>
    </source>
</evidence>
<proteinExistence type="predicted"/>
<comment type="caution">
    <text evidence="1">The sequence shown here is derived from an EMBL/GenBank/DDBJ whole genome shotgun (WGS) entry which is preliminary data.</text>
</comment>
<gene>
    <name evidence="1" type="ORF">K7432_011379</name>
</gene>
<protein>
    <submittedName>
        <fullName evidence="1">Uncharacterized protein</fullName>
    </submittedName>
</protein>
<reference evidence="1 2" key="1">
    <citation type="submission" date="2023-04" db="EMBL/GenBank/DDBJ databases">
        <title>Genome of Basidiobolus ranarum AG-B5.</title>
        <authorList>
            <person name="Stajich J.E."/>
            <person name="Carter-House D."/>
            <person name="Gryganskyi A."/>
        </authorList>
    </citation>
    <scope>NUCLEOTIDE SEQUENCE [LARGE SCALE GENOMIC DNA]</scope>
    <source>
        <strain evidence="1 2">AG-B5</strain>
    </source>
</reference>
<name>A0ABR2VUS2_9FUNG</name>
<organism evidence="1 2">
    <name type="scientific">Basidiobolus ranarum</name>
    <dbReference type="NCBI Taxonomy" id="34480"/>
    <lineage>
        <taxon>Eukaryota</taxon>
        <taxon>Fungi</taxon>
        <taxon>Fungi incertae sedis</taxon>
        <taxon>Zoopagomycota</taxon>
        <taxon>Entomophthoromycotina</taxon>
        <taxon>Basidiobolomycetes</taxon>
        <taxon>Basidiobolales</taxon>
        <taxon>Basidiobolaceae</taxon>
        <taxon>Basidiobolus</taxon>
    </lineage>
</organism>
<sequence>MTRQTPTYKVTFSSLNEDEDEPFLSTGTPFILIPLVRDKKPLIRRLDVFDDESEIVDICSGKEAMNSNIPHPSINEKRKRIPLQAPNLPSKNQEKRSTLQEKCHKAKRYLPLRVLSRNSIFETQRRFGAFDDIRKIPNYIESVDSINFVWKQSKGMAKIYPHE</sequence>
<dbReference type="EMBL" id="JASJQH010007747">
    <property type="protein sequence ID" value="KAK9702172.1"/>
    <property type="molecule type" value="Genomic_DNA"/>
</dbReference>